<dbReference type="Proteomes" id="UP000813461">
    <property type="component" value="Unassembled WGS sequence"/>
</dbReference>
<accession>A0A8K0QXE5</accession>
<keyword evidence="4" id="KW-1185">Reference proteome</keyword>
<comment type="caution">
    <text evidence="3">The sequence shown here is derived from an EMBL/GenBank/DDBJ whole genome shotgun (WGS) entry which is preliminary data.</text>
</comment>
<dbReference type="InterPro" id="IPR019481">
    <property type="entry name" value="TFIIIC_triple_barrel"/>
</dbReference>
<reference evidence="3" key="1">
    <citation type="journal article" date="2021" name="Nat. Commun.">
        <title>Genetic determinants of endophytism in the Arabidopsis root mycobiome.</title>
        <authorList>
            <person name="Mesny F."/>
            <person name="Miyauchi S."/>
            <person name="Thiergart T."/>
            <person name="Pickel B."/>
            <person name="Atanasova L."/>
            <person name="Karlsson M."/>
            <person name="Huettel B."/>
            <person name="Barry K.W."/>
            <person name="Haridas S."/>
            <person name="Chen C."/>
            <person name="Bauer D."/>
            <person name="Andreopoulos W."/>
            <person name="Pangilinan J."/>
            <person name="LaButti K."/>
            <person name="Riley R."/>
            <person name="Lipzen A."/>
            <person name="Clum A."/>
            <person name="Drula E."/>
            <person name="Henrissat B."/>
            <person name="Kohler A."/>
            <person name="Grigoriev I.V."/>
            <person name="Martin F.M."/>
            <person name="Hacquard S."/>
        </authorList>
    </citation>
    <scope>NUCLEOTIDE SEQUENCE</scope>
    <source>
        <strain evidence="3">MPI-SDFR-AT-0120</strain>
    </source>
</reference>
<sequence length="262" mass="27958">MAAAVDDDWEYEYDESETEDFYIPIDLSNVPSAQVPINSERRPGHPTLLKSRLRALNLTRGQPLEITNNAAGTPATATTMGELQIIGLHTTNPLVMYNGQLLSCHWTSTIGTDMFFTKPETEVGDLGEPLRSLPSVDLLSLGTAKLVAKVGRLRPRDDLFDDEGDTQPAPQASGAAEPHTSGAGPAQSASDIQATENGSGTASSTFLARLNEVKARRGEKSQLVVTQTPEGSRLVSAPMEIADPPNDAGISRQLEDVSMSGT</sequence>
<organism evidence="3 4">
    <name type="scientific">Paraphoma chrysanthemicola</name>
    <dbReference type="NCBI Taxonomy" id="798071"/>
    <lineage>
        <taxon>Eukaryota</taxon>
        <taxon>Fungi</taxon>
        <taxon>Dikarya</taxon>
        <taxon>Ascomycota</taxon>
        <taxon>Pezizomycotina</taxon>
        <taxon>Dothideomycetes</taxon>
        <taxon>Pleosporomycetidae</taxon>
        <taxon>Pleosporales</taxon>
        <taxon>Pleosporineae</taxon>
        <taxon>Phaeosphaeriaceae</taxon>
        <taxon>Paraphoma</taxon>
    </lineage>
</organism>
<dbReference type="Gene3D" id="2.60.40.4370">
    <property type="match status" value="1"/>
</dbReference>
<protein>
    <recommendedName>
        <fullName evidence="2">Transcription factor TFIIIC triple barrel domain-containing protein</fullName>
    </recommendedName>
</protein>
<dbReference type="OrthoDB" id="1877767at2759"/>
<feature type="region of interest" description="Disordered" evidence="1">
    <location>
        <begin position="215"/>
        <end position="262"/>
    </location>
</feature>
<feature type="compositionally biased region" description="Polar residues" evidence="1">
    <location>
        <begin position="187"/>
        <end position="203"/>
    </location>
</feature>
<evidence type="ECO:0000256" key="1">
    <source>
        <dbReference type="SAM" id="MobiDB-lite"/>
    </source>
</evidence>
<evidence type="ECO:0000313" key="4">
    <source>
        <dbReference type="Proteomes" id="UP000813461"/>
    </source>
</evidence>
<evidence type="ECO:0000259" key="2">
    <source>
        <dbReference type="Pfam" id="PF10419"/>
    </source>
</evidence>
<proteinExistence type="predicted"/>
<dbReference type="Pfam" id="PF10419">
    <property type="entry name" value="TFIIIC_sub6"/>
    <property type="match status" value="1"/>
</dbReference>
<evidence type="ECO:0000313" key="3">
    <source>
        <dbReference type="EMBL" id="KAH7075211.1"/>
    </source>
</evidence>
<feature type="region of interest" description="Disordered" evidence="1">
    <location>
        <begin position="157"/>
        <end position="203"/>
    </location>
</feature>
<dbReference type="AlphaFoldDB" id="A0A8K0QXE5"/>
<feature type="domain" description="Transcription factor TFIIIC triple barrel" evidence="2">
    <location>
        <begin position="17"/>
        <end position="150"/>
    </location>
</feature>
<dbReference type="EMBL" id="JAGMVJ010000020">
    <property type="protein sequence ID" value="KAH7075211.1"/>
    <property type="molecule type" value="Genomic_DNA"/>
</dbReference>
<gene>
    <name evidence="3" type="ORF">FB567DRAFT_452970</name>
</gene>
<name>A0A8K0QXE5_9PLEO</name>